<dbReference type="GO" id="GO:0004145">
    <property type="term" value="F:diamine N-acetyltransferase activity"/>
    <property type="evidence" value="ECO:0007669"/>
    <property type="project" value="UniProtKB-EC"/>
</dbReference>
<dbReference type="InterPro" id="IPR000182">
    <property type="entry name" value="GNAT_dom"/>
</dbReference>
<sequence length="147" mass="16428">MRLELVTKDNVHKVCKVKVHPHQEVFVAPVAKSLAEAYVYPDAAWPRAIVDGDRIVGFVMVAIQPDDPIEAYRFCLWRLIIDADEQGKGYGRFAVQAVAEEGRRRGIGQLHSTWHPGDGGPEEFYVRLGFVLTGEVLDDETVGVLQL</sequence>
<dbReference type="EC" id="2.3.1.57" evidence="2"/>
<organism evidence="2 3">
    <name type="scientific">Allocatelliglobosispora scoriae</name>
    <dbReference type="NCBI Taxonomy" id="643052"/>
    <lineage>
        <taxon>Bacteria</taxon>
        <taxon>Bacillati</taxon>
        <taxon>Actinomycetota</taxon>
        <taxon>Actinomycetes</taxon>
        <taxon>Micromonosporales</taxon>
        <taxon>Micromonosporaceae</taxon>
        <taxon>Allocatelliglobosispora</taxon>
    </lineage>
</organism>
<dbReference type="InterPro" id="IPR027455">
    <property type="entry name" value="Sper_AcTfrase_N"/>
</dbReference>
<dbReference type="EMBL" id="JACHMN010000001">
    <property type="protein sequence ID" value="MBB5867196.1"/>
    <property type="molecule type" value="Genomic_DNA"/>
</dbReference>
<name>A0A841BJ21_9ACTN</name>
<comment type="caution">
    <text evidence="2">The sequence shown here is derived from an EMBL/GenBank/DDBJ whole genome shotgun (WGS) entry which is preliminary data.</text>
</comment>
<dbReference type="CDD" id="cd04301">
    <property type="entry name" value="NAT_SF"/>
    <property type="match status" value="1"/>
</dbReference>
<evidence type="ECO:0000259" key="1">
    <source>
        <dbReference type="PROSITE" id="PS51186"/>
    </source>
</evidence>
<reference evidence="2 3" key="1">
    <citation type="submission" date="2020-08" db="EMBL/GenBank/DDBJ databases">
        <title>Sequencing the genomes of 1000 actinobacteria strains.</title>
        <authorList>
            <person name="Klenk H.-P."/>
        </authorList>
    </citation>
    <scope>NUCLEOTIDE SEQUENCE [LARGE SCALE GENOMIC DNA]</scope>
    <source>
        <strain evidence="2 3">DSM 45362</strain>
    </source>
</reference>
<feature type="domain" description="N-acetyltransferase" evidence="1">
    <location>
        <begin position="1"/>
        <end position="147"/>
    </location>
</feature>
<dbReference type="PROSITE" id="PS51186">
    <property type="entry name" value="GNAT"/>
    <property type="match status" value="1"/>
</dbReference>
<dbReference type="Pfam" id="PF00583">
    <property type="entry name" value="Acetyltransf_1"/>
    <property type="match status" value="1"/>
</dbReference>
<evidence type="ECO:0000313" key="3">
    <source>
        <dbReference type="Proteomes" id="UP000587527"/>
    </source>
</evidence>
<dbReference type="Proteomes" id="UP000587527">
    <property type="component" value="Unassembled WGS sequence"/>
</dbReference>
<dbReference type="Gene3D" id="1.10.287.900">
    <property type="entry name" value="The crystal structure of the spermine/spermidine acetyltransferase from enterococcus faecali"/>
    <property type="match status" value="1"/>
</dbReference>
<dbReference type="AlphaFoldDB" id="A0A841BJ21"/>
<dbReference type="Gene3D" id="3.40.630.30">
    <property type="match status" value="1"/>
</dbReference>
<evidence type="ECO:0000313" key="2">
    <source>
        <dbReference type="EMBL" id="MBB5867196.1"/>
    </source>
</evidence>
<dbReference type="RefSeq" id="WP_184831641.1">
    <property type="nucleotide sequence ID" value="NZ_JACHMN010000001.1"/>
</dbReference>
<keyword evidence="3" id="KW-1185">Reference proteome</keyword>
<gene>
    <name evidence="2" type="ORF">F4553_000575</name>
</gene>
<protein>
    <submittedName>
        <fullName evidence="2">Diamine N-acetyltransferase</fullName>
        <ecNumber evidence="2">2.3.1.57</ecNumber>
    </submittedName>
</protein>
<dbReference type="InterPro" id="IPR016181">
    <property type="entry name" value="Acyl_CoA_acyltransferase"/>
</dbReference>
<accession>A0A841BJ21</accession>
<proteinExistence type="predicted"/>
<dbReference type="SUPFAM" id="SSF55729">
    <property type="entry name" value="Acyl-CoA N-acyltransferases (Nat)"/>
    <property type="match status" value="1"/>
</dbReference>
<keyword evidence="2" id="KW-0012">Acyltransferase</keyword>
<keyword evidence="2" id="KW-0808">Transferase</keyword>